<evidence type="ECO:0000256" key="1">
    <source>
        <dbReference type="SAM" id="Coils"/>
    </source>
</evidence>
<dbReference type="EMBL" id="JALIRP010000002">
    <property type="protein sequence ID" value="MCJ8011385.1"/>
    <property type="molecule type" value="Genomic_DNA"/>
</dbReference>
<evidence type="ECO:0000313" key="4">
    <source>
        <dbReference type="Proteomes" id="UP001139347"/>
    </source>
</evidence>
<dbReference type="Gene3D" id="6.10.250.3150">
    <property type="match status" value="1"/>
</dbReference>
<evidence type="ECO:0000313" key="3">
    <source>
        <dbReference type="EMBL" id="MCJ8011385.1"/>
    </source>
</evidence>
<dbReference type="Proteomes" id="UP001139347">
    <property type="component" value="Unassembled WGS sequence"/>
</dbReference>
<keyword evidence="2" id="KW-0732">Signal</keyword>
<evidence type="ECO:0000256" key="2">
    <source>
        <dbReference type="SAM" id="SignalP"/>
    </source>
</evidence>
<organism evidence="3 4">
    <name type="scientific">Paenibacillus mangrovi</name>
    <dbReference type="NCBI Taxonomy" id="2931978"/>
    <lineage>
        <taxon>Bacteria</taxon>
        <taxon>Bacillati</taxon>
        <taxon>Bacillota</taxon>
        <taxon>Bacilli</taxon>
        <taxon>Bacillales</taxon>
        <taxon>Paenibacillaceae</taxon>
        <taxon>Paenibacillus</taxon>
    </lineage>
</organism>
<dbReference type="AlphaFoldDB" id="A0A9X2B1Y9"/>
<feature type="coiled-coil region" evidence="1">
    <location>
        <begin position="149"/>
        <end position="183"/>
    </location>
</feature>
<feature type="coiled-coil region" evidence="1">
    <location>
        <begin position="58"/>
        <end position="92"/>
    </location>
</feature>
<feature type="chain" id="PRO_5040886944" description="N-terminal domain of peptidoglycan hydrolase CwlO-containing protein" evidence="2">
    <location>
        <begin position="32"/>
        <end position="367"/>
    </location>
</feature>
<reference evidence="3" key="1">
    <citation type="submission" date="2022-04" db="EMBL/GenBank/DDBJ databases">
        <title>Paenibacillus mangrovi sp. nov., a novel endophytic bacterium isolated from bark of Kandelia candel.</title>
        <authorList>
            <person name="Tuo L."/>
        </authorList>
    </citation>
    <scope>NUCLEOTIDE SEQUENCE</scope>
    <source>
        <strain evidence="3">KQZ6P-2</strain>
    </source>
</reference>
<sequence length="367" mass="42379">MKAAKKHVRLIYLLVPLLLLSMLHSQHNLLADPVKPEDADQQQMLQKSLSIVEIDHEIERISRQQDETQTEIDKLQVQLEEKQEQIKIRQERAGAVIRSYYMGERDNLFAILFSAQNLSNLLEIYSYYELIMDQDKTVLDAYQSQYKSIKDTQQRMESSYAKLTEIKDNLVKQRERVVALQKELDTSIAGSSDPEAMKKLIKEFTSYWDNVGMYEVKRYFSALASAMDDLPEFIQNKKGAIRTNGTTYSIKIQEDDLNDFLKSKNELFNNFAFHFSDNKVVAAGESGNLSLQVEGHYSIENQPENSILFHVDKLVFNGLELPDTTCRQLENEFDLGFYPEQIVSFVKATEVTSTDKILRVTLKLSMK</sequence>
<evidence type="ECO:0008006" key="5">
    <source>
        <dbReference type="Google" id="ProtNLM"/>
    </source>
</evidence>
<comment type="caution">
    <text evidence="3">The sequence shown here is derived from an EMBL/GenBank/DDBJ whole genome shotgun (WGS) entry which is preliminary data.</text>
</comment>
<protein>
    <recommendedName>
        <fullName evidence="5">N-terminal domain of peptidoglycan hydrolase CwlO-containing protein</fullName>
    </recommendedName>
</protein>
<keyword evidence="1" id="KW-0175">Coiled coil</keyword>
<proteinExistence type="predicted"/>
<gene>
    <name evidence="3" type="ORF">MUG84_06445</name>
</gene>
<accession>A0A9X2B1Y9</accession>
<feature type="signal peptide" evidence="2">
    <location>
        <begin position="1"/>
        <end position="31"/>
    </location>
</feature>
<keyword evidence="4" id="KW-1185">Reference proteome</keyword>
<dbReference type="RefSeq" id="WP_244722049.1">
    <property type="nucleotide sequence ID" value="NZ_JALIRP010000002.1"/>
</dbReference>
<name>A0A9X2B1Y9_9BACL</name>